<organism evidence="1 2">
    <name type="scientific">Holothuria leucospilota</name>
    <name type="common">Black long sea cucumber</name>
    <name type="synonym">Mertensiothuria leucospilota</name>
    <dbReference type="NCBI Taxonomy" id="206669"/>
    <lineage>
        <taxon>Eukaryota</taxon>
        <taxon>Metazoa</taxon>
        <taxon>Echinodermata</taxon>
        <taxon>Eleutherozoa</taxon>
        <taxon>Echinozoa</taxon>
        <taxon>Holothuroidea</taxon>
        <taxon>Aspidochirotacea</taxon>
        <taxon>Aspidochirotida</taxon>
        <taxon>Holothuriidae</taxon>
        <taxon>Holothuria</taxon>
    </lineage>
</organism>
<dbReference type="Proteomes" id="UP001152320">
    <property type="component" value="Chromosome 1"/>
</dbReference>
<reference evidence="1" key="1">
    <citation type="submission" date="2021-10" db="EMBL/GenBank/DDBJ databases">
        <title>Tropical sea cucumber genome reveals ecological adaptation and Cuvierian tubules defense mechanism.</title>
        <authorList>
            <person name="Chen T."/>
        </authorList>
    </citation>
    <scope>NUCLEOTIDE SEQUENCE</scope>
    <source>
        <strain evidence="1">Nanhai2018</strain>
        <tissue evidence="1">Muscle</tissue>
    </source>
</reference>
<sequence>MGWVPPDQRTCVSSWTPDPPVAPLAWVHGGWPPRAHRSYCTPLPQTCAHYRLARLLCSPPRWLPWLVSGRLLYSLSIFTQIPNALCVRSLNRLGTPTNYARLAEIVPWNNRAKYAAPGLPVNGNYYAKDLRREENQLPRRKAAKAVNLPANPPGPPLISLQATNPGTPGRNPFRVHQSKTPRIRQMRSVWALLRQVIRVSPRRSVVALLSQQVHRVFRKTMGSVVALLTQAYRISRKIHNQRPAWTFHPLAYRASFQAIQLLPSREP</sequence>
<gene>
    <name evidence="1" type="ORF">HOLleu_02912</name>
</gene>
<proteinExistence type="predicted"/>
<evidence type="ECO:0000313" key="1">
    <source>
        <dbReference type="EMBL" id="KAJ8049940.1"/>
    </source>
</evidence>
<dbReference type="AlphaFoldDB" id="A0A9Q1CSE5"/>
<protein>
    <submittedName>
        <fullName evidence="1">Uncharacterized protein</fullName>
    </submittedName>
</protein>
<dbReference type="EMBL" id="JAIZAY010000001">
    <property type="protein sequence ID" value="KAJ8049940.1"/>
    <property type="molecule type" value="Genomic_DNA"/>
</dbReference>
<accession>A0A9Q1CSE5</accession>
<name>A0A9Q1CSE5_HOLLE</name>
<keyword evidence="2" id="KW-1185">Reference proteome</keyword>
<comment type="caution">
    <text evidence="1">The sequence shown here is derived from an EMBL/GenBank/DDBJ whole genome shotgun (WGS) entry which is preliminary data.</text>
</comment>
<evidence type="ECO:0000313" key="2">
    <source>
        <dbReference type="Proteomes" id="UP001152320"/>
    </source>
</evidence>